<feature type="non-terminal residue" evidence="2">
    <location>
        <position position="669"/>
    </location>
</feature>
<dbReference type="Pfam" id="PF00326">
    <property type="entry name" value="Peptidase_S9"/>
    <property type="match status" value="1"/>
</dbReference>
<dbReference type="OMA" id="HKLESRY"/>
<dbReference type="PANTHER" id="PTHR43056:SF5">
    <property type="entry name" value="PEPTIDASE S9 PROLYL OLIGOPEPTIDASE CATALYTIC DOMAIN-CONTAINING PROTEIN"/>
    <property type="match status" value="1"/>
</dbReference>
<dbReference type="PANTHER" id="PTHR43056">
    <property type="entry name" value="PEPTIDASE S9 PROLYL OLIGOPEPTIDASE"/>
    <property type="match status" value="1"/>
</dbReference>
<dbReference type="OrthoDB" id="43744at2759"/>
<keyword evidence="2" id="KW-0378">Hydrolase</keyword>
<dbReference type="InterPro" id="IPR011042">
    <property type="entry name" value="6-blade_b-propeller_TolB-like"/>
</dbReference>
<keyword evidence="3" id="KW-1185">Reference proteome</keyword>
<dbReference type="AlphaFoldDB" id="A0A2H3IYZ6"/>
<sequence length="669" mass="73023">MRLVNRNSTHHLPVRSNMVEQTVAPYGTWLSPITTESIVEMGGKLSEVFVDSITSVIYHIEGRPLEAGRNVIVKTDEDRDMFGKEWDARTGVQEYGGAAAIAYDGTIYFSNYGDNRVYKFKDGEDPTPVTPENAAHRFANLSVHPVNPHILVAILEDHTCPAPKDVVTTLCTINTETHAVSLLVSGADFYGYPSFSPDGAHLTWQQWSHPDMPWDGAEIYVAAVSLFSSSELTITNITYVAGRKGAVSACAPAWASSSLLLYTSDTSGYQNPWMYALPVRTATPVLPAPINEEFSLPAFGVGVRYGVPLDADGGQALYAATRNDRSTLYVLDLQGREAHELDCPYAVVTDVQRVNAGAIAFLGTKVDAPTRVVLCELVDGRPAFTELGEPNTGVRFPPELISVPRSMTLDADGDAPLHVLYLAPKNPEYVAPEGERPPCVVNVHGGPTGRADMSLDWFKQFFTSRGWAWCVLDVNYGGSSGYGRKYINRLKGNWGLFDVVDCVRAKDRLSSPPYSLIDPRRAVIRGGSAGGYATLATLCAHAHAFAAGTSLYGIADLRKLVEDTHKFESRYVETLLGGTYEEIPAVYEERSPLYNAGNIRTPLLVLQGADDPVVPPSQADEIVNAIEKNGGEVKCIVFDGEGHGWRKAETIKAALENELQWYEDRVLGI</sequence>
<dbReference type="Gene3D" id="3.40.50.1820">
    <property type="entry name" value="alpha/beta hydrolase"/>
    <property type="match status" value="1"/>
</dbReference>
<dbReference type="InterPro" id="IPR001375">
    <property type="entry name" value="Peptidase_S9_cat"/>
</dbReference>
<reference evidence="2 3" key="1">
    <citation type="journal article" date="2012" name="Science">
        <title>The Paleozoic origin of enzymatic lignin decomposition reconstructed from 31 fungal genomes.</title>
        <authorList>
            <person name="Floudas D."/>
            <person name="Binder M."/>
            <person name="Riley R."/>
            <person name="Barry K."/>
            <person name="Blanchette R.A."/>
            <person name="Henrissat B."/>
            <person name="Martinez A.T."/>
            <person name="Otillar R."/>
            <person name="Spatafora J.W."/>
            <person name="Yadav J.S."/>
            <person name="Aerts A."/>
            <person name="Benoit I."/>
            <person name="Boyd A."/>
            <person name="Carlson A."/>
            <person name="Copeland A."/>
            <person name="Coutinho P.M."/>
            <person name="de Vries R.P."/>
            <person name="Ferreira P."/>
            <person name="Findley K."/>
            <person name="Foster B."/>
            <person name="Gaskell J."/>
            <person name="Glotzer D."/>
            <person name="Gorecki P."/>
            <person name="Heitman J."/>
            <person name="Hesse C."/>
            <person name="Hori C."/>
            <person name="Igarashi K."/>
            <person name="Jurgens J.A."/>
            <person name="Kallen N."/>
            <person name="Kersten P."/>
            <person name="Kohler A."/>
            <person name="Kuees U."/>
            <person name="Kumar T.K.A."/>
            <person name="Kuo A."/>
            <person name="LaButti K."/>
            <person name="Larrondo L.F."/>
            <person name="Lindquist E."/>
            <person name="Ling A."/>
            <person name="Lombard V."/>
            <person name="Lucas S."/>
            <person name="Lundell T."/>
            <person name="Martin R."/>
            <person name="McLaughlin D.J."/>
            <person name="Morgenstern I."/>
            <person name="Morin E."/>
            <person name="Murat C."/>
            <person name="Nagy L.G."/>
            <person name="Nolan M."/>
            <person name="Ohm R.A."/>
            <person name="Patyshakuliyeva A."/>
            <person name="Rokas A."/>
            <person name="Ruiz-Duenas F.J."/>
            <person name="Sabat G."/>
            <person name="Salamov A."/>
            <person name="Samejima M."/>
            <person name="Schmutz J."/>
            <person name="Slot J.C."/>
            <person name="St John F."/>
            <person name="Stenlid J."/>
            <person name="Sun H."/>
            <person name="Sun S."/>
            <person name="Syed K."/>
            <person name="Tsang A."/>
            <person name="Wiebenga A."/>
            <person name="Young D."/>
            <person name="Pisabarro A."/>
            <person name="Eastwood D.C."/>
            <person name="Martin F."/>
            <person name="Cullen D."/>
            <person name="Grigoriev I.V."/>
            <person name="Hibbett D.S."/>
        </authorList>
    </citation>
    <scope>NUCLEOTIDE SEQUENCE [LARGE SCALE GENOMIC DNA]</scope>
    <source>
        <strain evidence="2 3">MD-104</strain>
    </source>
</reference>
<dbReference type="GO" id="GO:0008236">
    <property type="term" value="F:serine-type peptidase activity"/>
    <property type="evidence" value="ECO:0007669"/>
    <property type="project" value="InterPro"/>
</dbReference>
<dbReference type="STRING" id="742152.A0A2H3IYZ6"/>
<evidence type="ECO:0000313" key="3">
    <source>
        <dbReference type="Proteomes" id="UP000218811"/>
    </source>
</evidence>
<dbReference type="SUPFAM" id="SSF53474">
    <property type="entry name" value="alpha/beta-Hydrolases"/>
    <property type="match status" value="1"/>
</dbReference>
<dbReference type="GO" id="GO:0006508">
    <property type="term" value="P:proteolysis"/>
    <property type="evidence" value="ECO:0007669"/>
    <property type="project" value="InterPro"/>
</dbReference>
<gene>
    <name evidence="2" type="ORF">WOLCODRAFT_124799</name>
</gene>
<evidence type="ECO:0000313" key="2">
    <source>
        <dbReference type="EMBL" id="PCH34655.1"/>
    </source>
</evidence>
<organism evidence="2 3">
    <name type="scientific">Wolfiporia cocos (strain MD-104)</name>
    <name type="common">Brown rot fungus</name>
    <dbReference type="NCBI Taxonomy" id="742152"/>
    <lineage>
        <taxon>Eukaryota</taxon>
        <taxon>Fungi</taxon>
        <taxon>Dikarya</taxon>
        <taxon>Basidiomycota</taxon>
        <taxon>Agaricomycotina</taxon>
        <taxon>Agaricomycetes</taxon>
        <taxon>Polyporales</taxon>
        <taxon>Phaeolaceae</taxon>
        <taxon>Wolfiporia</taxon>
    </lineage>
</organism>
<dbReference type="InterPro" id="IPR029058">
    <property type="entry name" value="AB_hydrolase_fold"/>
</dbReference>
<dbReference type="EMBL" id="KB467832">
    <property type="protein sequence ID" value="PCH34655.1"/>
    <property type="molecule type" value="Genomic_DNA"/>
</dbReference>
<dbReference type="Gene3D" id="2.120.10.30">
    <property type="entry name" value="TolB, C-terminal domain"/>
    <property type="match status" value="1"/>
</dbReference>
<proteinExistence type="predicted"/>
<evidence type="ECO:0000259" key="1">
    <source>
        <dbReference type="Pfam" id="PF00326"/>
    </source>
</evidence>
<name>A0A2H3IYZ6_WOLCO</name>
<protein>
    <submittedName>
        <fullName evidence="2">Alpha/beta-hydrolase</fullName>
    </submittedName>
</protein>
<feature type="domain" description="Peptidase S9 prolyl oligopeptidase catalytic" evidence="1">
    <location>
        <begin position="454"/>
        <end position="664"/>
    </location>
</feature>
<dbReference type="SUPFAM" id="SSF82171">
    <property type="entry name" value="DPP6 N-terminal domain-like"/>
    <property type="match status" value="1"/>
</dbReference>
<accession>A0A2H3IYZ6</accession>
<dbReference type="Proteomes" id="UP000218811">
    <property type="component" value="Unassembled WGS sequence"/>
</dbReference>
<dbReference type="InterPro" id="IPR050585">
    <property type="entry name" value="Xaa-Pro_dipeptidyl-ppase/CocE"/>
</dbReference>